<reference evidence="2 3" key="1">
    <citation type="submission" date="2024-01" db="EMBL/GenBank/DDBJ databases">
        <authorList>
            <person name="Waweru B."/>
        </authorList>
    </citation>
    <scope>NUCLEOTIDE SEQUENCE [LARGE SCALE GENOMIC DNA]</scope>
</reference>
<gene>
    <name evidence="2" type="ORF">DCAF_LOCUS20070</name>
</gene>
<feature type="region of interest" description="Disordered" evidence="1">
    <location>
        <begin position="33"/>
        <end position="52"/>
    </location>
</feature>
<keyword evidence="3" id="KW-1185">Reference proteome</keyword>
<feature type="compositionally biased region" description="Basic and acidic residues" evidence="1">
    <location>
        <begin position="33"/>
        <end position="49"/>
    </location>
</feature>
<comment type="caution">
    <text evidence="2">The sequence shown here is derived from an EMBL/GenBank/DDBJ whole genome shotgun (WGS) entry which is preliminary data.</text>
</comment>
<dbReference type="EMBL" id="CAWUPB010001173">
    <property type="protein sequence ID" value="CAK7347386.1"/>
    <property type="molecule type" value="Genomic_DNA"/>
</dbReference>
<proteinExistence type="predicted"/>
<evidence type="ECO:0000313" key="2">
    <source>
        <dbReference type="EMBL" id="CAK7347386.1"/>
    </source>
</evidence>
<evidence type="ECO:0000256" key="1">
    <source>
        <dbReference type="SAM" id="MobiDB-lite"/>
    </source>
</evidence>
<accession>A0AAV1SAB7</accession>
<sequence>MKFAAQYHPALEISNISWPTRRKVPLIWYERGDASGDNGKGKRTEERDVGQSNAVGKWETNCSIYISSSLCPTTNIISLQPTVDAAKHVKIFTSTQNEGTRSFKHTHIFARKLQSNRKPIKSFSMECQICNLFFN</sequence>
<dbReference type="AlphaFoldDB" id="A0AAV1SAB7"/>
<organism evidence="2 3">
    <name type="scientific">Dovyalis caffra</name>
    <dbReference type="NCBI Taxonomy" id="77055"/>
    <lineage>
        <taxon>Eukaryota</taxon>
        <taxon>Viridiplantae</taxon>
        <taxon>Streptophyta</taxon>
        <taxon>Embryophyta</taxon>
        <taxon>Tracheophyta</taxon>
        <taxon>Spermatophyta</taxon>
        <taxon>Magnoliopsida</taxon>
        <taxon>eudicotyledons</taxon>
        <taxon>Gunneridae</taxon>
        <taxon>Pentapetalae</taxon>
        <taxon>rosids</taxon>
        <taxon>fabids</taxon>
        <taxon>Malpighiales</taxon>
        <taxon>Salicaceae</taxon>
        <taxon>Flacourtieae</taxon>
        <taxon>Dovyalis</taxon>
    </lineage>
</organism>
<dbReference type="Proteomes" id="UP001314170">
    <property type="component" value="Unassembled WGS sequence"/>
</dbReference>
<name>A0AAV1SAB7_9ROSI</name>
<evidence type="ECO:0000313" key="3">
    <source>
        <dbReference type="Proteomes" id="UP001314170"/>
    </source>
</evidence>
<protein>
    <submittedName>
        <fullName evidence="2">Uncharacterized protein</fullName>
    </submittedName>
</protein>